<reference evidence="2 3" key="1">
    <citation type="submission" date="2016-06" db="EMBL/GenBank/DDBJ databases">
        <title>Complete genome sequence of Streptomyces griseochromogenes ATCC 14511, the Blasticidin S producer.</title>
        <authorList>
            <person name="Wu L."/>
        </authorList>
    </citation>
    <scope>NUCLEOTIDE SEQUENCE [LARGE SCALE GENOMIC DNA]</scope>
    <source>
        <strain evidence="2 3">ATCC 14511</strain>
    </source>
</reference>
<feature type="domain" description="DUF6745" evidence="1">
    <location>
        <begin position="2"/>
        <end position="176"/>
    </location>
</feature>
<name>A0A1B1AYT5_9ACTN</name>
<evidence type="ECO:0000313" key="2">
    <source>
        <dbReference type="EMBL" id="ANP51743.1"/>
    </source>
</evidence>
<dbReference type="AlphaFoldDB" id="A0A1B1AYT5"/>
<accession>A0A1B1AYT5</accession>
<dbReference type="EMBL" id="CP016279">
    <property type="protein sequence ID" value="ANP51743.1"/>
    <property type="molecule type" value="Genomic_DNA"/>
</dbReference>
<dbReference type="Pfam" id="PF20530">
    <property type="entry name" value="DUF6745"/>
    <property type="match status" value="1"/>
</dbReference>
<protein>
    <recommendedName>
        <fullName evidence="1">DUF6745 domain-containing protein</fullName>
    </recommendedName>
</protein>
<evidence type="ECO:0000313" key="3">
    <source>
        <dbReference type="Proteomes" id="UP000092659"/>
    </source>
</evidence>
<proteinExistence type="predicted"/>
<dbReference type="Proteomes" id="UP000092659">
    <property type="component" value="Chromosome"/>
</dbReference>
<gene>
    <name evidence="2" type="ORF">AVL59_21035</name>
</gene>
<sequence>MDVARNAGWWWAMPHTAVLTERPTILHRDRDGRLHHETGPALAYPDGFSIHAWHGTRVPADLVECGWDTQRILTEPNAEVRRCAIERVGWDQFIADAGLTQIGESVPDPGNPGHTLALYDAPEALYDEPVRVLLCTNGSVERDGTRRKFGLTVPASIDDPIHAAAWTFGWPVAEYRDLEVRR</sequence>
<evidence type="ECO:0000259" key="1">
    <source>
        <dbReference type="Pfam" id="PF20530"/>
    </source>
</evidence>
<dbReference type="InterPro" id="IPR046633">
    <property type="entry name" value="DUF6745"/>
</dbReference>
<organism evidence="2 3">
    <name type="scientific">Streptomyces griseochromogenes</name>
    <dbReference type="NCBI Taxonomy" id="68214"/>
    <lineage>
        <taxon>Bacteria</taxon>
        <taxon>Bacillati</taxon>
        <taxon>Actinomycetota</taxon>
        <taxon>Actinomycetes</taxon>
        <taxon>Kitasatosporales</taxon>
        <taxon>Streptomycetaceae</taxon>
        <taxon>Streptomyces</taxon>
    </lineage>
</organism>
<dbReference type="STRING" id="68214.AVL59_21035"/>
<dbReference type="KEGG" id="sgs:AVL59_21035"/>